<dbReference type="KEGG" id="marq:MARGE09_P1916"/>
<dbReference type="AlphaFoldDB" id="A0AAN1WHN8"/>
<dbReference type="EMBL" id="AP023086">
    <property type="protein sequence ID" value="BCD97715.1"/>
    <property type="molecule type" value="Genomic_DNA"/>
</dbReference>
<proteinExistence type="predicted"/>
<protein>
    <submittedName>
        <fullName evidence="1">Uncharacterized protein</fullName>
    </submittedName>
</protein>
<dbReference type="Proteomes" id="UP001320119">
    <property type="component" value="Chromosome"/>
</dbReference>
<evidence type="ECO:0000313" key="2">
    <source>
        <dbReference type="Proteomes" id="UP001320119"/>
    </source>
</evidence>
<accession>A0AAN1WHN8</accession>
<sequence>MKISFKIIMITSICHFSSACTAEEVKRYIGRWAATSTYSMAVFHAFRIDEEHISWGGHRASSPECKSKYEVTDHSTLESHSDVPQRGLGSEKDKQVMYDFYKIKLLESQCARFEFMLLSFPKTNAFRTSPIYDTYFIGYHKDGKKKEIAVDVSK</sequence>
<reference evidence="1 2" key="1">
    <citation type="journal article" date="2022" name="IScience">
        <title>An ultrasensitive nanofiber-based assay for enzymatic hydrolysis and deep-sea microbial degradation of cellulose.</title>
        <authorList>
            <person name="Tsudome M."/>
            <person name="Tachioka M."/>
            <person name="Miyazaki M."/>
            <person name="Uchimura K."/>
            <person name="Tsuda M."/>
            <person name="Takaki Y."/>
            <person name="Deguchi S."/>
        </authorList>
    </citation>
    <scope>NUCLEOTIDE SEQUENCE [LARGE SCALE GENOMIC DNA]</scope>
    <source>
        <strain evidence="1 2">GE09</strain>
    </source>
</reference>
<gene>
    <name evidence="1" type="ORF">MARGE09_P1916</name>
</gene>
<dbReference type="PROSITE" id="PS51257">
    <property type="entry name" value="PROKAR_LIPOPROTEIN"/>
    <property type="match status" value="1"/>
</dbReference>
<dbReference type="RefSeq" id="WP_236987189.1">
    <property type="nucleotide sequence ID" value="NZ_AP023086.1"/>
</dbReference>
<keyword evidence="2" id="KW-1185">Reference proteome</keyword>
<evidence type="ECO:0000313" key="1">
    <source>
        <dbReference type="EMBL" id="BCD97715.1"/>
    </source>
</evidence>
<name>A0AAN1WHN8_9GAMM</name>
<organism evidence="1 2">
    <name type="scientific">Marinagarivorans cellulosilyticus</name>
    <dbReference type="NCBI Taxonomy" id="2721545"/>
    <lineage>
        <taxon>Bacteria</taxon>
        <taxon>Pseudomonadati</taxon>
        <taxon>Pseudomonadota</taxon>
        <taxon>Gammaproteobacteria</taxon>
        <taxon>Cellvibrionales</taxon>
        <taxon>Cellvibrionaceae</taxon>
        <taxon>Marinagarivorans</taxon>
    </lineage>
</organism>